<dbReference type="SUPFAM" id="SSF81383">
    <property type="entry name" value="F-box domain"/>
    <property type="match status" value="1"/>
</dbReference>
<accession>A0A067NRV2</accession>
<dbReference type="EMBL" id="KL198006">
    <property type="protein sequence ID" value="KDQ30679.1"/>
    <property type="molecule type" value="Genomic_DNA"/>
</dbReference>
<dbReference type="VEuPathDB" id="FungiDB:PLEOSDRAFT_1101663"/>
<dbReference type="InterPro" id="IPR036047">
    <property type="entry name" value="F-box-like_dom_sf"/>
</dbReference>
<gene>
    <name evidence="2" type="ORF">PLEOSDRAFT_1101663</name>
</gene>
<name>A0A067NRV2_PLEO1</name>
<dbReference type="Pfam" id="PF12937">
    <property type="entry name" value="F-box-like"/>
    <property type="match status" value="1"/>
</dbReference>
<dbReference type="Gene3D" id="1.20.1280.50">
    <property type="match status" value="1"/>
</dbReference>
<dbReference type="OrthoDB" id="2921803at2759"/>
<protein>
    <recommendedName>
        <fullName evidence="1">F-box domain-containing protein</fullName>
    </recommendedName>
</protein>
<dbReference type="InterPro" id="IPR001810">
    <property type="entry name" value="F-box_dom"/>
</dbReference>
<sequence>MAAKLPVELIHIIITFVSSDHDRHKTLAACSLVCRGWYDICRVHIFDRIIIGNKNLAPRLSFLCFTASHLSEHIRDLSISWDNRNCLASDWNSESFSPFKNLRTLCLANGIARGLTDDPPSPFSVMASLLAAPCLKDLTFRAWTFANVSSLYRMLVLCSNTLEQLSFDGVSFLYSQPSSEFIAPLPIRMGALRSMKFPPKHTPIIECPNLESLSIRVEVGEVWVLPSWVPSGLRDLTLYATARHAIPDFGKNIHPSDLVIRLSGSSSYHRFTSWIQGCINRLPFPDHLRHLTIDVQKFLFGSEVRYPQTADHEGLSQVLQQLRRRAALERIDLKVTITIEDGAEIHATSDWTDDKAREVANFKLGLGPLLEEKVLHVAFALHRWFDDSEEVEVLMGWDVRTAD</sequence>
<proteinExistence type="predicted"/>
<evidence type="ECO:0000313" key="2">
    <source>
        <dbReference type="EMBL" id="KDQ30679.1"/>
    </source>
</evidence>
<dbReference type="InParanoid" id="A0A067NRV2"/>
<evidence type="ECO:0000259" key="1">
    <source>
        <dbReference type="Pfam" id="PF12937"/>
    </source>
</evidence>
<organism evidence="2 3">
    <name type="scientific">Pleurotus ostreatus (strain PC15)</name>
    <name type="common">Oyster mushroom</name>
    <dbReference type="NCBI Taxonomy" id="1137138"/>
    <lineage>
        <taxon>Eukaryota</taxon>
        <taxon>Fungi</taxon>
        <taxon>Dikarya</taxon>
        <taxon>Basidiomycota</taxon>
        <taxon>Agaricomycotina</taxon>
        <taxon>Agaricomycetes</taxon>
        <taxon>Agaricomycetidae</taxon>
        <taxon>Agaricales</taxon>
        <taxon>Pleurotineae</taxon>
        <taxon>Pleurotaceae</taxon>
        <taxon>Pleurotus</taxon>
    </lineage>
</organism>
<dbReference type="Proteomes" id="UP000027073">
    <property type="component" value="Unassembled WGS sequence"/>
</dbReference>
<reference evidence="3" key="1">
    <citation type="journal article" date="2014" name="Proc. Natl. Acad. Sci. U.S.A.">
        <title>Extensive sampling of basidiomycete genomes demonstrates inadequacy of the white-rot/brown-rot paradigm for wood decay fungi.</title>
        <authorList>
            <person name="Riley R."/>
            <person name="Salamov A.A."/>
            <person name="Brown D.W."/>
            <person name="Nagy L.G."/>
            <person name="Floudas D."/>
            <person name="Held B.W."/>
            <person name="Levasseur A."/>
            <person name="Lombard V."/>
            <person name="Morin E."/>
            <person name="Otillar R."/>
            <person name="Lindquist E.A."/>
            <person name="Sun H."/>
            <person name="LaButti K.M."/>
            <person name="Schmutz J."/>
            <person name="Jabbour D."/>
            <person name="Luo H."/>
            <person name="Baker S.E."/>
            <person name="Pisabarro A.G."/>
            <person name="Walton J.D."/>
            <person name="Blanchette R.A."/>
            <person name="Henrissat B."/>
            <person name="Martin F."/>
            <person name="Cullen D."/>
            <person name="Hibbett D.S."/>
            <person name="Grigoriev I.V."/>
        </authorList>
    </citation>
    <scope>NUCLEOTIDE SEQUENCE [LARGE SCALE GENOMIC DNA]</scope>
    <source>
        <strain evidence="3">PC15</strain>
    </source>
</reference>
<feature type="domain" description="F-box" evidence="1">
    <location>
        <begin position="3"/>
        <end position="42"/>
    </location>
</feature>
<evidence type="ECO:0000313" key="3">
    <source>
        <dbReference type="Proteomes" id="UP000027073"/>
    </source>
</evidence>
<dbReference type="HOGENOM" id="CLU_039084_0_0_1"/>
<dbReference type="AlphaFoldDB" id="A0A067NRV2"/>